<gene>
    <name evidence="8" type="primary">HP0549</name>
    <name evidence="7" type="synonym">murI</name>
</gene>
<sequence>MKIGVFDSGVGGFSVLKSLLKAQLFDEIIYYGDSARVPYGTKDPTTIKQFGLEALDFFKPHKIELLIVACNTASALALGEMQKHSKIPIVGVIEPSILAIKQQVKDKNAPILVLGTKATIRSNAYDNALKQQGYLNVSHLATSLFVPLIEENILEGELLETCMRYYFTPLEILPEVVILGCTHFPLIAHQIEGYLMEHFALSTPPLLIHSGDAIVEYLQQKYALKKNACAFPKVEFHASGDVVWLEKQAKDGSNCNAKFKIKITQFQKKGYSSHYYKGYCVDYKAL</sequence>
<dbReference type="FunFam" id="3.40.50.1860:FF:000001">
    <property type="entry name" value="Glutamate racemase"/>
    <property type="match status" value="1"/>
</dbReference>
<dbReference type="UniPathway" id="UPA00219"/>
<dbReference type="InterPro" id="IPR033134">
    <property type="entry name" value="Asp/Glu_racemase_AS_2"/>
</dbReference>
<evidence type="ECO:0000256" key="2">
    <source>
        <dbReference type="ARBA" id="ARBA00013090"/>
    </source>
</evidence>
<keyword evidence="3 7" id="KW-0133">Cell shape</keyword>
<dbReference type="GO" id="GO:0071555">
    <property type="term" value="P:cell wall organization"/>
    <property type="evidence" value="ECO:0007669"/>
    <property type="project" value="UniProtKB-KW"/>
</dbReference>
<dbReference type="Pfam" id="PF01177">
    <property type="entry name" value="Asp_Glu_race"/>
    <property type="match status" value="1"/>
</dbReference>
<dbReference type="InterPro" id="IPR004391">
    <property type="entry name" value="Glu_race"/>
</dbReference>
<dbReference type="InterPro" id="IPR001920">
    <property type="entry name" value="Asp/Glu_race"/>
</dbReference>
<dbReference type="GO" id="GO:0009252">
    <property type="term" value="P:peptidoglycan biosynthetic process"/>
    <property type="evidence" value="ECO:0007669"/>
    <property type="project" value="UniProtKB-UniRule"/>
</dbReference>
<dbReference type="InterPro" id="IPR015942">
    <property type="entry name" value="Asp/Glu/hydantoin_racemase"/>
</dbReference>
<organism evidence="8">
    <name type="scientific">Helicobacter pylori</name>
    <name type="common">Campylobacter pylori</name>
    <dbReference type="NCBI Taxonomy" id="210"/>
    <lineage>
        <taxon>Bacteria</taxon>
        <taxon>Pseudomonadati</taxon>
        <taxon>Campylobacterota</taxon>
        <taxon>Epsilonproteobacteria</taxon>
        <taxon>Campylobacterales</taxon>
        <taxon>Helicobacteraceae</taxon>
        <taxon>Helicobacter</taxon>
    </lineage>
</organism>
<dbReference type="SUPFAM" id="SSF53681">
    <property type="entry name" value="Aspartate/glutamate racemase"/>
    <property type="match status" value="2"/>
</dbReference>
<dbReference type="PROSITE" id="PS00923">
    <property type="entry name" value="ASP_GLU_RACEMASE_1"/>
    <property type="match status" value="1"/>
</dbReference>
<dbReference type="GO" id="GO:0008881">
    <property type="term" value="F:glutamate racemase activity"/>
    <property type="evidence" value="ECO:0007669"/>
    <property type="project" value="UniProtKB-UniRule"/>
</dbReference>
<reference evidence="8" key="1">
    <citation type="journal article" date="2004" name="J. Clin. Microbiol.">
        <title>Distinct diversity of the cag pathogenicity island among Helicobacter pylori strains in Japan.</title>
        <authorList>
            <person name="Azuma T."/>
            <person name="Yamakawa A."/>
            <person name="Yamazaki S."/>
            <person name="Ohtani M."/>
            <person name="Ito Y."/>
            <person name="Muramatsu A."/>
            <person name="Suto H."/>
            <person name="Yamazaki Y."/>
            <person name="Keida Y."/>
            <person name="Higashi H."/>
            <person name="Hatakeyama M."/>
        </authorList>
    </citation>
    <scope>NUCLEOTIDE SEQUENCE</scope>
    <source>
        <strain evidence="8">F32</strain>
    </source>
</reference>
<feature type="binding site" evidence="7">
    <location>
        <begin position="7"/>
        <end position="8"/>
    </location>
    <ligand>
        <name>substrate</name>
    </ligand>
</feature>
<evidence type="ECO:0000256" key="6">
    <source>
        <dbReference type="ARBA" id="ARBA00023316"/>
    </source>
</evidence>
<evidence type="ECO:0000313" key="8">
    <source>
        <dbReference type="EMBL" id="BAD13881.1"/>
    </source>
</evidence>
<keyword evidence="4 7" id="KW-0573">Peptidoglycan synthesis</keyword>
<comment type="similarity">
    <text evidence="7">Belongs to the aspartate/glutamate racemases family.</text>
</comment>
<feature type="binding site" evidence="7">
    <location>
        <begin position="39"/>
        <end position="40"/>
    </location>
    <ligand>
        <name>substrate</name>
    </ligand>
</feature>
<accession>Q75XF0</accession>
<dbReference type="PANTHER" id="PTHR21198">
    <property type="entry name" value="GLUTAMATE RACEMASE"/>
    <property type="match status" value="1"/>
</dbReference>
<keyword evidence="5 7" id="KW-0413">Isomerase</keyword>
<dbReference type="PROSITE" id="PS00924">
    <property type="entry name" value="ASP_GLU_RACEMASE_2"/>
    <property type="match status" value="1"/>
</dbReference>
<feature type="active site" description="Proton donor/acceptor" evidence="7">
    <location>
        <position position="181"/>
    </location>
</feature>
<feature type="binding site" evidence="7">
    <location>
        <begin position="182"/>
        <end position="183"/>
    </location>
    <ligand>
        <name>substrate</name>
    </ligand>
</feature>
<dbReference type="Gene3D" id="3.40.50.1860">
    <property type="match status" value="2"/>
</dbReference>
<proteinExistence type="inferred from homology"/>
<feature type="binding site" evidence="7">
    <location>
        <begin position="71"/>
        <end position="72"/>
    </location>
    <ligand>
        <name>substrate</name>
    </ligand>
</feature>
<dbReference type="NCBIfam" id="TIGR00067">
    <property type="entry name" value="glut_race"/>
    <property type="match status" value="1"/>
</dbReference>
<dbReference type="EMBL" id="AB120419">
    <property type="protein sequence ID" value="BAD13881.1"/>
    <property type="molecule type" value="Genomic_DNA"/>
</dbReference>
<dbReference type="EC" id="5.1.1.3" evidence="2 7"/>
<evidence type="ECO:0000256" key="1">
    <source>
        <dbReference type="ARBA" id="ARBA00001602"/>
    </source>
</evidence>
<protein>
    <recommendedName>
        <fullName evidence="2 7">Glutamate racemase</fullName>
        <ecNumber evidence="2 7">5.1.1.3</ecNumber>
    </recommendedName>
</protein>
<dbReference type="PANTHER" id="PTHR21198:SF2">
    <property type="entry name" value="GLUTAMATE RACEMASE"/>
    <property type="match status" value="1"/>
</dbReference>
<feature type="active site" description="Proton donor/acceptor" evidence="7">
    <location>
        <position position="70"/>
    </location>
</feature>
<evidence type="ECO:0000256" key="7">
    <source>
        <dbReference type="HAMAP-Rule" id="MF_00258"/>
    </source>
</evidence>
<comment type="catalytic activity">
    <reaction evidence="1 7">
        <text>L-glutamate = D-glutamate</text>
        <dbReference type="Rhea" id="RHEA:12813"/>
        <dbReference type="ChEBI" id="CHEBI:29985"/>
        <dbReference type="ChEBI" id="CHEBI:29986"/>
        <dbReference type="EC" id="5.1.1.3"/>
    </reaction>
</comment>
<dbReference type="InterPro" id="IPR018187">
    <property type="entry name" value="Asp/Glu_racemase_AS_1"/>
</dbReference>
<comment type="function">
    <text evidence="7">Provides the (R)-glutamate required for cell wall biosynthesis.</text>
</comment>
<evidence type="ECO:0000256" key="5">
    <source>
        <dbReference type="ARBA" id="ARBA00023235"/>
    </source>
</evidence>
<keyword evidence="6 7" id="KW-0961">Cell wall biogenesis/degradation</keyword>
<evidence type="ECO:0000256" key="4">
    <source>
        <dbReference type="ARBA" id="ARBA00022984"/>
    </source>
</evidence>
<comment type="pathway">
    <text evidence="7">Cell wall biogenesis; peptidoglycan biosynthesis.</text>
</comment>
<dbReference type="GO" id="GO:0008360">
    <property type="term" value="P:regulation of cell shape"/>
    <property type="evidence" value="ECO:0007669"/>
    <property type="project" value="UniProtKB-KW"/>
</dbReference>
<dbReference type="AlphaFoldDB" id="Q75XF0"/>
<evidence type="ECO:0000256" key="3">
    <source>
        <dbReference type="ARBA" id="ARBA00022960"/>
    </source>
</evidence>
<name>Q75XF0_HELPX</name>
<dbReference type="HAMAP" id="MF_00258">
    <property type="entry name" value="Glu_racemase"/>
    <property type="match status" value="1"/>
</dbReference>